<name>A0A382IV60_9ZZZZ</name>
<dbReference type="EMBL" id="UINC01069408">
    <property type="protein sequence ID" value="SVC02763.1"/>
    <property type="molecule type" value="Genomic_DNA"/>
</dbReference>
<evidence type="ECO:0000256" key="1">
    <source>
        <dbReference type="SAM" id="MobiDB-lite"/>
    </source>
</evidence>
<feature type="non-terminal residue" evidence="2">
    <location>
        <position position="41"/>
    </location>
</feature>
<dbReference type="Gene3D" id="3.40.720.10">
    <property type="entry name" value="Alkaline Phosphatase, subunit A"/>
    <property type="match status" value="1"/>
</dbReference>
<dbReference type="InterPro" id="IPR017850">
    <property type="entry name" value="Alkaline_phosphatase_core_sf"/>
</dbReference>
<reference evidence="2" key="1">
    <citation type="submission" date="2018-05" db="EMBL/GenBank/DDBJ databases">
        <authorList>
            <person name="Lanie J.A."/>
            <person name="Ng W.-L."/>
            <person name="Kazmierczak K.M."/>
            <person name="Andrzejewski T.M."/>
            <person name="Davidsen T.M."/>
            <person name="Wayne K.J."/>
            <person name="Tettelin H."/>
            <person name="Glass J.I."/>
            <person name="Rusch D."/>
            <person name="Podicherti R."/>
            <person name="Tsui H.-C.T."/>
            <person name="Winkler M.E."/>
        </authorList>
    </citation>
    <scope>NUCLEOTIDE SEQUENCE</scope>
</reference>
<sequence>MSDEHAPQFSSIHGHPLVHSPNMERLAGMGVTFDNAYCNSP</sequence>
<dbReference type="SUPFAM" id="SSF53649">
    <property type="entry name" value="Alkaline phosphatase-like"/>
    <property type="match status" value="1"/>
</dbReference>
<gene>
    <name evidence="2" type="ORF">METZ01_LOCUS255617</name>
</gene>
<evidence type="ECO:0008006" key="3">
    <source>
        <dbReference type="Google" id="ProtNLM"/>
    </source>
</evidence>
<dbReference type="AlphaFoldDB" id="A0A382IV60"/>
<feature type="region of interest" description="Disordered" evidence="1">
    <location>
        <begin position="1"/>
        <end position="21"/>
    </location>
</feature>
<organism evidence="2">
    <name type="scientific">marine metagenome</name>
    <dbReference type="NCBI Taxonomy" id="408172"/>
    <lineage>
        <taxon>unclassified sequences</taxon>
        <taxon>metagenomes</taxon>
        <taxon>ecological metagenomes</taxon>
    </lineage>
</organism>
<protein>
    <recommendedName>
        <fullName evidence="3">Sulfatase N-terminal domain-containing protein</fullName>
    </recommendedName>
</protein>
<accession>A0A382IV60</accession>
<evidence type="ECO:0000313" key="2">
    <source>
        <dbReference type="EMBL" id="SVC02763.1"/>
    </source>
</evidence>
<proteinExistence type="predicted"/>